<feature type="compositionally biased region" description="Polar residues" evidence="2">
    <location>
        <begin position="447"/>
        <end position="459"/>
    </location>
</feature>
<dbReference type="AlphaFoldDB" id="A0A3L6L2G9"/>
<dbReference type="EMBL" id="QSBY01000008">
    <property type="protein sequence ID" value="RHW70783.1"/>
    <property type="molecule type" value="Genomic_DNA"/>
</dbReference>
<comment type="caution">
    <text evidence="3">The sequence shown here is derived from an EMBL/GenBank/DDBJ whole genome shotgun (WGS) entry which is preliminary data.</text>
</comment>
<feature type="region of interest" description="Disordered" evidence="2">
    <location>
        <begin position="441"/>
        <end position="472"/>
    </location>
</feature>
<protein>
    <submittedName>
        <fullName evidence="3">Bilobe protein</fullName>
    </submittedName>
</protein>
<feature type="compositionally biased region" description="Basic and acidic residues" evidence="2">
    <location>
        <begin position="120"/>
        <end position="136"/>
    </location>
</feature>
<feature type="region of interest" description="Disordered" evidence="2">
    <location>
        <begin position="112"/>
        <end position="136"/>
    </location>
</feature>
<evidence type="ECO:0000256" key="2">
    <source>
        <dbReference type="SAM" id="MobiDB-lite"/>
    </source>
</evidence>
<feature type="compositionally biased region" description="Polar residues" evidence="2">
    <location>
        <begin position="655"/>
        <end position="667"/>
    </location>
</feature>
<feature type="compositionally biased region" description="Basic and acidic residues" evidence="2">
    <location>
        <begin position="711"/>
        <end position="724"/>
    </location>
</feature>
<feature type="region of interest" description="Disordered" evidence="2">
    <location>
        <begin position="170"/>
        <end position="205"/>
    </location>
</feature>
<feature type="compositionally biased region" description="Polar residues" evidence="2">
    <location>
        <begin position="180"/>
        <end position="203"/>
    </location>
</feature>
<feature type="region of interest" description="Disordered" evidence="2">
    <location>
        <begin position="494"/>
        <end position="513"/>
    </location>
</feature>
<evidence type="ECO:0000313" key="3">
    <source>
        <dbReference type="EMBL" id="RHW70783.1"/>
    </source>
</evidence>
<accession>A0A3L6L2G9</accession>
<feature type="region of interest" description="Disordered" evidence="2">
    <location>
        <begin position="523"/>
        <end position="737"/>
    </location>
</feature>
<sequence length="737" mass="82213">MKYSGDTPVADDEAVDKLRGELVDLQKRFILLFKASGQSLEQIRSTVESSLKSRANEPTQGGRLSDRDSMLQDLVRIVERTQRYVQLAGKPPLGSVSADALQIEYQSWASNMPTASSHRSHGDHATTEQRVKSLQLERDDVKRKLQEAEENNAKLQRKLKAAVQKYNHLAKNTKEMGEPSHTTRARTLSPSAHNGNSSKSSEAVSKRFTGHSYRDSAGQRSCRQNSCNDVVGDSAFNSQHTSARGGSSEFLDAVRQDNASLRREVTKLKEELRQTQRGAIARTKQGDEDVGSLLMKITGLKQELVLEERQRMDALLHLGEAKRENQRLVTQVEELKQQLVHVQQSDGRVPDVISVESKETNIMNSLGKELGHTQQVAAMQVLQAKELTRVLERMQDFLHSSFLKQRKLVTELEKAGKGWSTTPLQLEAAQTHEGCTPANKVKIEDANVSSPGVESSGGKSRTILKASDDSGSSDLNTFCDRVLTVDDVDPLTLGKNDGDTHLRSQNSELVKENQQLHDALSKLSMMYRSTKEKPKSGERSVMEREALPPGVKQPDRSVEVASAKRVVKEHVRKDNAKAHRDAKKEKAQSSLREQVPPKQLPVQPHQLPKAPKPQAQRDLPPKSPVRRHDSHLQRSRTTTPRREAHAQYDQKQRHNLSSSLQAETGYTQSPSASQSRDDRSSSHSSTSTARFLRRLAEFRFPKEGAASVPDSGERNTDSGKDDVRNFSPPRLSYMKST</sequence>
<keyword evidence="1" id="KW-0175">Coiled coil</keyword>
<name>A0A3L6L2G9_9TRYP</name>
<gene>
    <name evidence="3" type="ORF">DPX39_080032200</name>
</gene>
<dbReference type="Proteomes" id="UP000266743">
    <property type="component" value="Chromosome 8"/>
</dbReference>
<organism evidence="3">
    <name type="scientific">Trypanosoma brucei equiperdum</name>
    <dbReference type="NCBI Taxonomy" id="630700"/>
    <lineage>
        <taxon>Eukaryota</taxon>
        <taxon>Discoba</taxon>
        <taxon>Euglenozoa</taxon>
        <taxon>Kinetoplastea</taxon>
        <taxon>Metakinetoplastina</taxon>
        <taxon>Trypanosomatida</taxon>
        <taxon>Trypanosomatidae</taxon>
        <taxon>Trypanosoma</taxon>
    </lineage>
</organism>
<feature type="coiled-coil region" evidence="1">
    <location>
        <begin position="318"/>
        <end position="345"/>
    </location>
</feature>
<feature type="compositionally biased region" description="Basic and acidic residues" evidence="2">
    <location>
        <begin position="566"/>
        <end position="587"/>
    </location>
</feature>
<feature type="coiled-coil region" evidence="1">
    <location>
        <begin position="251"/>
        <end position="278"/>
    </location>
</feature>
<evidence type="ECO:0000256" key="1">
    <source>
        <dbReference type="SAM" id="Coils"/>
    </source>
</evidence>
<feature type="compositionally biased region" description="Basic and acidic residues" evidence="2">
    <location>
        <begin position="529"/>
        <end position="546"/>
    </location>
</feature>
<reference evidence="3" key="1">
    <citation type="submission" date="2018-09" db="EMBL/GenBank/DDBJ databases">
        <title>whole genome sequence of T. equiperdum IVM-t1 strain.</title>
        <authorList>
            <person name="Suganuma K."/>
        </authorList>
    </citation>
    <scope>NUCLEOTIDE SEQUENCE [LARGE SCALE GENOMIC DNA]</scope>
    <source>
        <strain evidence="3">IVM-t1</strain>
    </source>
</reference>
<feature type="compositionally biased region" description="Basic and acidic residues" evidence="2">
    <location>
        <begin position="640"/>
        <end position="652"/>
    </location>
</feature>
<proteinExistence type="predicted"/>